<dbReference type="Proteomes" id="UP000504636">
    <property type="component" value="Unplaced"/>
</dbReference>
<evidence type="ECO:0000313" key="4">
    <source>
        <dbReference type="RefSeq" id="XP_033580906.1"/>
    </source>
</evidence>
<reference evidence="4" key="2">
    <citation type="submission" date="2020-04" db="EMBL/GenBank/DDBJ databases">
        <authorList>
            <consortium name="NCBI Genome Project"/>
        </authorList>
    </citation>
    <scope>NUCLEOTIDE SEQUENCE</scope>
    <source>
        <strain evidence="4">CBS 304.34</strain>
    </source>
</reference>
<keyword evidence="3" id="KW-1185">Reference proteome</keyword>
<organism evidence="2">
    <name type="scientific">Mytilinidion resinicola</name>
    <dbReference type="NCBI Taxonomy" id="574789"/>
    <lineage>
        <taxon>Eukaryota</taxon>
        <taxon>Fungi</taxon>
        <taxon>Dikarya</taxon>
        <taxon>Ascomycota</taxon>
        <taxon>Pezizomycotina</taxon>
        <taxon>Dothideomycetes</taxon>
        <taxon>Pleosporomycetidae</taxon>
        <taxon>Mytilinidiales</taxon>
        <taxon>Mytilinidiaceae</taxon>
        <taxon>Mytilinidion</taxon>
    </lineage>
</organism>
<evidence type="ECO:0008006" key="5">
    <source>
        <dbReference type="Google" id="ProtNLM"/>
    </source>
</evidence>
<name>A0A6A6YYE1_9PEZI</name>
<reference evidence="2 4" key="1">
    <citation type="journal article" date="2020" name="Stud. Mycol.">
        <title>101 Dothideomycetes genomes: a test case for predicting lifestyles and emergence of pathogens.</title>
        <authorList>
            <person name="Haridas S."/>
            <person name="Albert R."/>
            <person name="Binder M."/>
            <person name="Bloem J."/>
            <person name="Labutti K."/>
            <person name="Salamov A."/>
            <person name="Andreopoulos B."/>
            <person name="Baker S."/>
            <person name="Barry K."/>
            <person name="Bills G."/>
            <person name="Bluhm B."/>
            <person name="Cannon C."/>
            <person name="Castanera R."/>
            <person name="Culley D."/>
            <person name="Daum C."/>
            <person name="Ezra D."/>
            <person name="Gonzalez J."/>
            <person name="Henrissat B."/>
            <person name="Kuo A."/>
            <person name="Liang C."/>
            <person name="Lipzen A."/>
            <person name="Lutzoni F."/>
            <person name="Magnuson J."/>
            <person name="Mondo S."/>
            <person name="Nolan M."/>
            <person name="Ohm R."/>
            <person name="Pangilinan J."/>
            <person name="Park H.-J."/>
            <person name="Ramirez L."/>
            <person name="Alfaro M."/>
            <person name="Sun H."/>
            <person name="Tritt A."/>
            <person name="Yoshinaga Y."/>
            <person name="Zwiers L.-H."/>
            <person name="Turgeon B."/>
            <person name="Goodwin S."/>
            <person name="Spatafora J."/>
            <person name="Crous P."/>
            <person name="Grigoriev I."/>
        </authorList>
    </citation>
    <scope>NUCLEOTIDE SEQUENCE</scope>
    <source>
        <strain evidence="2 4">CBS 304.34</strain>
    </source>
</reference>
<dbReference type="AlphaFoldDB" id="A0A6A6YYE1"/>
<evidence type="ECO:0000256" key="1">
    <source>
        <dbReference type="SAM" id="MobiDB-lite"/>
    </source>
</evidence>
<dbReference type="GeneID" id="54460113"/>
<accession>A0A6A6YYE1</accession>
<feature type="region of interest" description="Disordered" evidence="1">
    <location>
        <begin position="1"/>
        <end position="20"/>
    </location>
</feature>
<evidence type="ECO:0000313" key="3">
    <source>
        <dbReference type="Proteomes" id="UP000504636"/>
    </source>
</evidence>
<evidence type="ECO:0000313" key="2">
    <source>
        <dbReference type="EMBL" id="KAF2813942.1"/>
    </source>
</evidence>
<dbReference type="InterPro" id="IPR036380">
    <property type="entry name" value="Isochorismatase-like_sf"/>
</dbReference>
<sequence>MAPKSFRKHLGIPPSTASPSDSALIIIDAQNEYAKGLFKFTNAAASGAIIASLLKKYRDANSKIVFTPGTELAEAFEEVKAKDGKEVIWKDLLG</sequence>
<dbReference type="Gene3D" id="3.40.50.850">
    <property type="entry name" value="Isochorismatase-like"/>
    <property type="match status" value="1"/>
</dbReference>
<dbReference type="OrthoDB" id="245563at2759"/>
<protein>
    <recommendedName>
        <fullName evidence="5">Isochorismatase hydrolase</fullName>
    </recommendedName>
</protein>
<gene>
    <name evidence="2 4" type="ORF">BDZ99DRAFT_459694</name>
</gene>
<dbReference type="SUPFAM" id="SSF52499">
    <property type="entry name" value="Isochorismatase-like hydrolases"/>
    <property type="match status" value="1"/>
</dbReference>
<dbReference type="RefSeq" id="XP_033580906.1">
    <property type="nucleotide sequence ID" value="XM_033719220.1"/>
</dbReference>
<dbReference type="EMBL" id="MU003695">
    <property type="protein sequence ID" value="KAF2813942.1"/>
    <property type="molecule type" value="Genomic_DNA"/>
</dbReference>
<reference evidence="4" key="3">
    <citation type="submission" date="2025-04" db="UniProtKB">
        <authorList>
            <consortium name="RefSeq"/>
        </authorList>
    </citation>
    <scope>IDENTIFICATION</scope>
    <source>
        <strain evidence="4">CBS 304.34</strain>
    </source>
</reference>
<proteinExistence type="predicted"/>
<feature type="compositionally biased region" description="Basic residues" evidence="1">
    <location>
        <begin position="1"/>
        <end position="10"/>
    </location>
</feature>